<evidence type="ECO:0000313" key="3">
    <source>
        <dbReference type="EMBL" id="ATX75388.1"/>
    </source>
</evidence>
<protein>
    <recommendedName>
        <fullName evidence="2">Activator of Hsp90 ATPase homologue 1/2-like C-terminal domain-containing protein</fullName>
    </recommendedName>
</protein>
<reference evidence="3 4" key="1">
    <citation type="journal article" date="2017" name="Environ. Microbiol.">
        <title>Genomic and physiological analyses of 'Reinekea forsetii' reveal a versatile opportunistic lifestyle during spring algae blooms.</title>
        <authorList>
            <person name="Avci B."/>
            <person name="Hahnke R.L."/>
            <person name="Chafee M."/>
            <person name="Fischer T."/>
            <person name="Gruber-Vodicka H."/>
            <person name="Tegetmeyer H.E."/>
            <person name="Harder J."/>
            <person name="Fuchs B.M."/>
            <person name="Amann R.I."/>
            <person name="Teeling H."/>
        </authorList>
    </citation>
    <scope>NUCLEOTIDE SEQUENCE [LARGE SCALE GENOMIC DNA]</scope>
    <source>
        <strain evidence="3 4">Hel1_31_D35</strain>
    </source>
</reference>
<dbReference type="KEGG" id="rfo:REIFOR_00211"/>
<feature type="domain" description="Activator of Hsp90 ATPase homologue 1/2-like C-terminal" evidence="2">
    <location>
        <begin position="12"/>
        <end position="124"/>
    </location>
</feature>
<dbReference type="Gene3D" id="3.30.530.20">
    <property type="match status" value="1"/>
</dbReference>
<dbReference type="Pfam" id="PF08327">
    <property type="entry name" value="AHSA1"/>
    <property type="match status" value="1"/>
</dbReference>
<evidence type="ECO:0000313" key="4">
    <source>
        <dbReference type="Proteomes" id="UP000229757"/>
    </source>
</evidence>
<organism evidence="3 4">
    <name type="scientific">Reinekea forsetii</name>
    <dbReference type="NCBI Taxonomy" id="1336806"/>
    <lineage>
        <taxon>Bacteria</taxon>
        <taxon>Pseudomonadati</taxon>
        <taxon>Pseudomonadota</taxon>
        <taxon>Gammaproteobacteria</taxon>
        <taxon>Oceanospirillales</taxon>
        <taxon>Saccharospirillaceae</taxon>
        <taxon>Reinekea</taxon>
    </lineage>
</organism>
<proteinExistence type="inferred from homology"/>
<dbReference type="Proteomes" id="UP000229757">
    <property type="component" value="Chromosome"/>
</dbReference>
<comment type="similarity">
    <text evidence="1">Belongs to the AHA1 family.</text>
</comment>
<dbReference type="AlphaFoldDB" id="A0A2K8KK56"/>
<evidence type="ECO:0000259" key="2">
    <source>
        <dbReference type="Pfam" id="PF08327"/>
    </source>
</evidence>
<dbReference type="EMBL" id="CP011797">
    <property type="protein sequence ID" value="ATX75388.1"/>
    <property type="molecule type" value="Genomic_DNA"/>
</dbReference>
<accession>A0A2K8KK56</accession>
<sequence>MTTLFHEIEVVTSPDRVWALLTTRAGLNRWWPGEIFIQGGDSWRLQQIDRDMPLVFKVVEEVPDQVLEWLCTQGAEDWHNTLVHWRIERRAAKLRLIVEHRDLRKTPAELARLNTQWGVWVDRIGHQLHQEIDTMDDKDLNAWT</sequence>
<dbReference type="RefSeq" id="WP_100255801.1">
    <property type="nucleotide sequence ID" value="NZ_CP011797.1"/>
</dbReference>
<keyword evidence="4" id="KW-1185">Reference proteome</keyword>
<dbReference type="InterPro" id="IPR023393">
    <property type="entry name" value="START-like_dom_sf"/>
</dbReference>
<gene>
    <name evidence="3" type="ORF">REIFOR_00211</name>
</gene>
<dbReference type="SUPFAM" id="SSF55961">
    <property type="entry name" value="Bet v1-like"/>
    <property type="match status" value="1"/>
</dbReference>
<dbReference type="OrthoDB" id="287565at2"/>
<name>A0A2K8KK56_9GAMM</name>
<evidence type="ECO:0000256" key="1">
    <source>
        <dbReference type="ARBA" id="ARBA00006817"/>
    </source>
</evidence>
<dbReference type="InterPro" id="IPR013538">
    <property type="entry name" value="ASHA1/2-like_C"/>
</dbReference>